<name>A0A177FMI2_9EURO</name>
<evidence type="ECO:0000259" key="2">
    <source>
        <dbReference type="SMART" id="SM00903"/>
    </source>
</evidence>
<dbReference type="SUPFAM" id="SSF50475">
    <property type="entry name" value="FMN-binding split barrel"/>
    <property type="match status" value="1"/>
</dbReference>
<dbReference type="AlphaFoldDB" id="A0A177FMI2"/>
<feature type="region of interest" description="Disordered" evidence="1">
    <location>
        <begin position="173"/>
        <end position="196"/>
    </location>
</feature>
<dbReference type="GO" id="GO:0010181">
    <property type="term" value="F:FMN binding"/>
    <property type="evidence" value="ECO:0007669"/>
    <property type="project" value="InterPro"/>
</dbReference>
<dbReference type="PANTHER" id="PTHR43812">
    <property type="entry name" value="BLR2425 PROTEIN"/>
    <property type="match status" value="1"/>
</dbReference>
<feature type="compositionally biased region" description="Basic and acidic residues" evidence="1">
    <location>
        <begin position="173"/>
        <end position="189"/>
    </location>
</feature>
<dbReference type="Pfam" id="PF22740">
    <property type="entry name" value="PapZ_C"/>
    <property type="match status" value="1"/>
</dbReference>
<dbReference type="InterPro" id="IPR012349">
    <property type="entry name" value="Split_barrel_FMN-bd"/>
</dbReference>
<dbReference type="InterPro" id="IPR002563">
    <property type="entry name" value="Flavin_Rdtase-like_dom"/>
</dbReference>
<dbReference type="Gene3D" id="2.30.110.10">
    <property type="entry name" value="Electron Transport, Fmn-binding Protein, Chain A"/>
    <property type="match status" value="1"/>
</dbReference>
<dbReference type="GeneID" id="34595352"/>
<proteinExistence type="predicted"/>
<dbReference type="SMART" id="SM00903">
    <property type="entry name" value="Flavin_Reduct"/>
    <property type="match status" value="1"/>
</dbReference>
<comment type="caution">
    <text evidence="3">The sequence shown here is derived from an EMBL/GenBank/DDBJ whole genome shotgun (WGS) entry which is preliminary data.</text>
</comment>
<accession>A0A177FMI2</accession>
<gene>
    <name evidence="3" type="ORF">AYO21_00170</name>
</gene>
<feature type="domain" description="Flavin reductase like" evidence="2">
    <location>
        <begin position="202"/>
        <end position="346"/>
    </location>
</feature>
<reference evidence="3 4" key="1">
    <citation type="submission" date="2016-03" db="EMBL/GenBank/DDBJ databases">
        <title>Draft genome sequence of the Fonsecaea monophora CBS 269.37.</title>
        <authorList>
            <person name="Bombassaro A."/>
            <person name="Vinicius W.A."/>
            <person name="De Hoog S."/>
            <person name="Sun J."/>
            <person name="Souza E.M."/>
            <person name="Raittz R.T."/>
            <person name="Costa F."/>
            <person name="Leao A.C."/>
            <person name="Tadra-Sfeir M.Z."/>
            <person name="Baura V."/>
            <person name="Balsanelli E."/>
            <person name="Pedrosa F.O."/>
            <person name="Moreno L.F."/>
            <person name="Steffens M.B."/>
            <person name="Xi L."/>
            <person name="Bocca A.L."/>
            <person name="Felipe M.S."/>
            <person name="Teixeira M."/>
            <person name="Telles Filho F.Q."/>
            <person name="Azevedo C.M."/>
            <person name="Gomes R."/>
            <person name="Vicente V.A."/>
        </authorList>
    </citation>
    <scope>NUCLEOTIDE SEQUENCE [LARGE SCALE GENOMIC DNA]</scope>
    <source>
        <strain evidence="3 4">CBS 269.37</strain>
    </source>
</reference>
<sequence>MEDFDHHEPICRPEMSEAAAKTVSKFELIIISYGHAHGPLTLLEPGTVEQLTFSVRDMKNPPAQLWKTHTGLSSHLRKEVMANRGAAARLSLILEAVRKKMGEMQLARQGIDISADSPSSSAAPSTLVVGIMCERGKHRSVTFAEELSRSIQADDCWAVSVQHRELEQYPHRKSAAIRDEKALKGDGRDRRKLRKPRDLERMQANLAPFSQFNNLTFDPPMVMFSANQTPSSQHKDTVRNVEATGVFCWQLATWELREAVNVSAEQVPYGVDEFERAALEKVWSTVLKTPVPMVKASPVRFECEYHSTLRLPCNPPMGTVDIVIGKVVGIHIDDRVLTADGKIDVAKTQPIARCGYYDYAVIRDTFEMIIPGDIEAIRHGMEGSVSKHRAAREAANKMGVSESGPP</sequence>
<evidence type="ECO:0000256" key="1">
    <source>
        <dbReference type="SAM" id="MobiDB-lite"/>
    </source>
</evidence>
<protein>
    <recommendedName>
        <fullName evidence="2">Flavin reductase like domain-containing protein</fullName>
    </recommendedName>
</protein>
<organism evidence="3 4">
    <name type="scientific">Fonsecaea monophora</name>
    <dbReference type="NCBI Taxonomy" id="254056"/>
    <lineage>
        <taxon>Eukaryota</taxon>
        <taxon>Fungi</taxon>
        <taxon>Dikarya</taxon>
        <taxon>Ascomycota</taxon>
        <taxon>Pezizomycotina</taxon>
        <taxon>Eurotiomycetes</taxon>
        <taxon>Chaetothyriomycetidae</taxon>
        <taxon>Chaetothyriales</taxon>
        <taxon>Herpotrichiellaceae</taxon>
        <taxon>Fonsecaea</taxon>
    </lineage>
</organism>
<evidence type="ECO:0000313" key="3">
    <source>
        <dbReference type="EMBL" id="OAG45534.1"/>
    </source>
</evidence>
<dbReference type="InterPro" id="IPR053931">
    <property type="entry name" value="RapZ_C"/>
</dbReference>
<dbReference type="EMBL" id="LVKK01000001">
    <property type="protein sequence ID" value="OAG45534.1"/>
    <property type="molecule type" value="Genomic_DNA"/>
</dbReference>
<dbReference type="RefSeq" id="XP_022517486.1">
    <property type="nucleotide sequence ID" value="XM_022650160.1"/>
</dbReference>
<keyword evidence="4" id="KW-1185">Reference proteome</keyword>
<dbReference type="Proteomes" id="UP000077002">
    <property type="component" value="Unassembled WGS sequence"/>
</dbReference>
<dbReference type="Pfam" id="PF01613">
    <property type="entry name" value="Flavin_Reduct"/>
    <property type="match status" value="1"/>
</dbReference>
<evidence type="ECO:0000313" key="4">
    <source>
        <dbReference type="Proteomes" id="UP000077002"/>
    </source>
</evidence>
<dbReference type="OrthoDB" id="298012at2759"/>
<dbReference type="PANTHER" id="PTHR43812:SF2">
    <property type="entry name" value="FLAVIN REDUCTASE LIKE DOMAIN-CONTAINING PROTEIN"/>
    <property type="match status" value="1"/>
</dbReference>